<organism evidence="1 2">
    <name type="scientific">Negadavirga shengliensis</name>
    <dbReference type="NCBI Taxonomy" id="1389218"/>
    <lineage>
        <taxon>Bacteria</taxon>
        <taxon>Pseudomonadati</taxon>
        <taxon>Bacteroidota</taxon>
        <taxon>Cytophagia</taxon>
        <taxon>Cytophagales</taxon>
        <taxon>Cyclobacteriaceae</taxon>
        <taxon>Negadavirga</taxon>
    </lineage>
</organism>
<sequence>MGKKIVWILHNKGSHHRQDNKLTDYMFQVLMKRADRIITHSESGLDFVRENYPEAESKTEVIIHPVGEVFDNPTNSEKQYDFLIWGTVFPYKGIDKFLKYIKENSSLHHFKVLIIGKCPDKDYKNELLKMMSDNVTFYDKFFELNEIATFSSLCKFTLFTYNSVTVISSGTLIDAIRMNSIIIGPNHGAFRDIGNHFSFVKTYDSFDDIFEIAKVTSENTLSDDEERMNFCKTNSWPLFIDKLHKVIT</sequence>
<protein>
    <recommendedName>
        <fullName evidence="3">Glycosyltransferase</fullName>
    </recommendedName>
</protein>
<dbReference type="RefSeq" id="WP_377065706.1">
    <property type="nucleotide sequence ID" value="NZ_JBHSJJ010000008.1"/>
</dbReference>
<evidence type="ECO:0000313" key="2">
    <source>
        <dbReference type="Proteomes" id="UP001595818"/>
    </source>
</evidence>
<dbReference type="Proteomes" id="UP001595818">
    <property type="component" value="Unassembled WGS sequence"/>
</dbReference>
<dbReference type="EMBL" id="JBHSJJ010000008">
    <property type="protein sequence ID" value="MFC4873127.1"/>
    <property type="molecule type" value="Genomic_DNA"/>
</dbReference>
<keyword evidence="2" id="KW-1185">Reference proteome</keyword>
<evidence type="ECO:0000313" key="1">
    <source>
        <dbReference type="EMBL" id="MFC4873127.1"/>
    </source>
</evidence>
<evidence type="ECO:0008006" key="3">
    <source>
        <dbReference type="Google" id="ProtNLM"/>
    </source>
</evidence>
<name>A0ABV9T330_9BACT</name>
<reference evidence="2" key="1">
    <citation type="journal article" date="2019" name="Int. J. Syst. Evol. Microbiol.">
        <title>The Global Catalogue of Microorganisms (GCM) 10K type strain sequencing project: providing services to taxonomists for standard genome sequencing and annotation.</title>
        <authorList>
            <consortium name="The Broad Institute Genomics Platform"/>
            <consortium name="The Broad Institute Genome Sequencing Center for Infectious Disease"/>
            <person name="Wu L."/>
            <person name="Ma J."/>
        </authorList>
    </citation>
    <scope>NUCLEOTIDE SEQUENCE [LARGE SCALE GENOMIC DNA]</scope>
    <source>
        <strain evidence="2">CGMCC 4.7466</strain>
    </source>
</reference>
<gene>
    <name evidence="1" type="ORF">ACFPFU_15620</name>
</gene>
<dbReference type="SUPFAM" id="SSF53756">
    <property type="entry name" value="UDP-Glycosyltransferase/glycogen phosphorylase"/>
    <property type="match status" value="1"/>
</dbReference>
<dbReference type="Gene3D" id="3.40.50.2000">
    <property type="entry name" value="Glycogen Phosphorylase B"/>
    <property type="match status" value="2"/>
</dbReference>
<accession>A0ABV9T330</accession>
<comment type="caution">
    <text evidence="1">The sequence shown here is derived from an EMBL/GenBank/DDBJ whole genome shotgun (WGS) entry which is preliminary data.</text>
</comment>
<proteinExistence type="predicted"/>